<dbReference type="STRING" id="37992.A0A4Z0Z0N7"/>
<evidence type="ECO:0000256" key="2">
    <source>
        <dbReference type="SAM" id="SignalP"/>
    </source>
</evidence>
<feature type="transmembrane region" description="Helical" evidence="1">
    <location>
        <begin position="189"/>
        <end position="214"/>
    </location>
</feature>
<dbReference type="PANTHER" id="PTHR28013">
    <property type="entry name" value="PROTEIN DCV1-RELATED"/>
    <property type="match status" value="1"/>
</dbReference>
<proteinExistence type="predicted"/>
<evidence type="ECO:0000313" key="4">
    <source>
        <dbReference type="Proteomes" id="UP000297716"/>
    </source>
</evidence>
<feature type="signal peptide" evidence="2">
    <location>
        <begin position="1"/>
        <end position="29"/>
    </location>
</feature>
<dbReference type="Pfam" id="PF06687">
    <property type="entry name" value="SUR7"/>
    <property type="match status" value="1"/>
</dbReference>
<gene>
    <name evidence="3" type="ORF">E0Z10_g3843</name>
</gene>
<keyword evidence="1" id="KW-0812">Transmembrane</keyword>
<comment type="caution">
    <text evidence="3">The sequence shown here is derived from an EMBL/GenBank/DDBJ whole genome shotgun (WGS) entry which is preliminary data.</text>
</comment>
<dbReference type="PANTHER" id="PTHR28013:SF7">
    <property type="entry name" value="PALI-DOMAIN-CONTAINING PROTEIN"/>
    <property type="match status" value="1"/>
</dbReference>
<evidence type="ECO:0000313" key="3">
    <source>
        <dbReference type="EMBL" id="TGJ84935.1"/>
    </source>
</evidence>
<dbReference type="Gene3D" id="1.20.140.150">
    <property type="match status" value="1"/>
</dbReference>
<name>A0A4Z0Z0N7_9PEZI</name>
<evidence type="ECO:0000256" key="1">
    <source>
        <dbReference type="SAM" id="Phobius"/>
    </source>
</evidence>
<reference evidence="3 4" key="1">
    <citation type="submission" date="2019-03" db="EMBL/GenBank/DDBJ databases">
        <title>Draft genome sequence of Xylaria hypoxylon DSM 108379, a ubiquitous saprotrophic-parasitic fungi on hardwood.</title>
        <authorList>
            <person name="Buettner E."/>
            <person name="Leonhardt S."/>
            <person name="Gebauer A.M."/>
            <person name="Liers C."/>
            <person name="Hofrichter M."/>
            <person name="Kellner H."/>
        </authorList>
    </citation>
    <scope>NUCLEOTIDE SEQUENCE [LARGE SCALE GENOMIC DNA]</scope>
    <source>
        <strain evidence="3 4">DSM 108379</strain>
    </source>
</reference>
<dbReference type="InterPro" id="IPR051380">
    <property type="entry name" value="pH-response_reg_palI/RIM9"/>
</dbReference>
<keyword evidence="2" id="KW-0732">Signal</keyword>
<keyword evidence="4" id="KW-1185">Reference proteome</keyword>
<dbReference type="GO" id="GO:0035838">
    <property type="term" value="C:growing cell tip"/>
    <property type="evidence" value="ECO:0007669"/>
    <property type="project" value="TreeGrafter"/>
</dbReference>
<evidence type="ECO:0008006" key="5">
    <source>
        <dbReference type="Google" id="ProtNLM"/>
    </source>
</evidence>
<dbReference type="AlphaFoldDB" id="A0A4Z0Z0N7"/>
<dbReference type="GO" id="GO:0005886">
    <property type="term" value="C:plasma membrane"/>
    <property type="evidence" value="ECO:0007669"/>
    <property type="project" value="InterPro"/>
</dbReference>
<sequence length="238" mass="25667">MARTGFIHHIGTFFLLAATVLLIVTDISAPVVSDISILKVEIGTNQRTSLTDNDRFPTITFGTFGYCIEDLTSSGSKTCSKSRIGYDPVAVIERNVADSSFSDYAHSTAKGLTKVMVLHPIATGLAFISFFLALGAGIVGSFLAALGAFITFIVVAVVVITDFVSFAIVKSAVNDSSDTVVASWGPAAWTTLVAGILCLFAAVILLFTCCSARLHRRRESHFRESKISTSSPRRRRWF</sequence>
<feature type="transmembrane region" description="Helical" evidence="1">
    <location>
        <begin position="146"/>
        <end position="169"/>
    </location>
</feature>
<accession>A0A4Z0Z0N7</accession>
<keyword evidence="1" id="KW-0472">Membrane</keyword>
<feature type="transmembrane region" description="Helical" evidence="1">
    <location>
        <begin position="117"/>
        <end position="139"/>
    </location>
</feature>
<dbReference type="OrthoDB" id="2354757at2759"/>
<keyword evidence="1" id="KW-1133">Transmembrane helix</keyword>
<dbReference type="InterPro" id="IPR009571">
    <property type="entry name" value="SUR7/Rim9-like_fungi"/>
</dbReference>
<dbReference type="GO" id="GO:0032153">
    <property type="term" value="C:cell division site"/>
    <property type="evidence" value="ECO:0007669"/>
    <property type="project" value="TreeGrafter"/>
</dbReference>
<dbReference type="EMBL" id="SKBN01000056">
    <property type="protein sequence ID" value="TGJ84935.1"/>
    <property type="molecule type" value="Genomic_DNA"/>
</dbReference>
<feature type="chain" id="PRO_5021467671" description="Pali-domain-containing protein" evidence="2">
    <location>
        <begin position="30"/>
        <end position="238"/>
    </location>
</feature>
<dbReference type="Proteomes" id="UP000297716">
    <property type="component" value="Unassembled WGS sequence"/>
</dbReference>
<organism evidence="3 4">
    <name type="scientific">Xylaria hypoxylon</name>
    <dbReference type="NCBI Taxonomy" id="37992"/>
    <lineage>
        <taxon>Eukaryota</taxon>
        <taxon>Fungi</taxon>
        <taxon>Dikarya</taxon>
        <taxon>Ascomycota</taxon>
        <taxon>Pezizomycotina</taxon>
        <taxon>Sordariomycetes</taxon>
        <taxon>Xylariomycetidae</taxon>
        <taxon>Xylariales</taxon>
        <taxon>Xylariaceae</taxon>
        <taxon>Xylaria</taxon>
    </lineage>
</organism>
<protein>
    <recommendedName>
        <fullName evidence="5">Pali-domain-containing protein</fullName>
    </recommendedName>
</protein>